<dbReference type="InterPro" id="IPR017441">
    <property type="entry name" value="Protein_kinase_ATP_BS"/>
</dbReference>
<accession>A0ABZ2K915</accession>
<keyword evidence="4 5" id="KW-0067">ATP-binding</keyword>
<evidence type="ECO:0000256" key="5">
    <source>
        <dbReference type="PROSITE-ProRule" id="PRU10141"/>
    </source>
</evidence>
<dbReference type="EMBL" id="CP089982">
    <property type="protein sequence ID" value="WXA93817.1"/>
    <property type="molecule type" value="Genomic_DNA"/>
</dbReference>
<evidence type="ECO:0000256" key="4">
    <source>
        <dbReference type="ARBA" id="ARBA00022840"/>
    </source>
</evidence>
<keyword evidence="3 7" id="KW-0418">Kinase</keyword>
<dbReference type="Pfam" id="PF00069">
    <property type="entry name" value="Pkinase"/>
    <property type="match status" value="1"/>
</dbReference>
<evidence type="ECO:0000256" key="1">
    <source>
        <dbReference type="ARBA" id="ARBA00022679"/>
    </source>
</evidence>
<dbReference type="RefSeq" id="WP_394844417.1">
    <property type="nucleotide sequence ID" value="NZ_CP089982.1"/>
</dbReference>
<dbReference type="SUPFAM" id="SSF56112">
    <property type="entry name" value="Protein kinase-like (PK-like)"/>
    <property type="match status" value="1"/>
</dbReference>
<dbReference type="PROSITE" id="PS00107">
    <property type="entry name" value="PROTEIN_KINASE_ATP"/>
    <property type="match status" value="1"/>
</dbReference>
<keyword evidence="1" id="KW-0808">Transferase</keyword>
<proteinExistence type="predicted"/>
<feature type="binding site" evidence="5">
    <location>
        <position position="51"/>
    </location>
    <ligand>
        <name>ATP</name>
        <dbReference type="ChEBI" id="CHEBI:30616"/>
    </ligand>
</feature>
<dbReference type="PANTHER" id="PTHR43289">
    <property type="entry name" value="MITOGEN-ACTIVATED PROTEIN KINASE KINASE KINASE 20-RELATED"/>
    <property type="match status" value="1"/>
</dbReference>
<dbReference type="InterPro" id="IPR008271">
    <property type="entry name" value="Ser/Thr_kinase_AS"/>
</dbReference>
<evidence type="ECO:0000256" key="3">
    <source>
        <dbReference type="ARBA" id="ARBA00022777"/>
    </source>
</evidence>
<feature type="domain" description="Protein kinase" evidence="6">
    <location>
        <begin position="23"/>
        <end position="287"/>
    </location>
</feature>
<evidence type="ECO:0000259" key="6">
    <source>
        <dbReference type="PROSITE" id="PS50011"/>
    </source>
</evidence>
<dbReference type="Proteomes" id="UP001379533">
    <property type="component" value="Chromosome"/>
</dbReference>
<dbReference type="PROSITE" id="PS50011">
    <property type="entry name" value="PROTEIN_KINASE_DOM"/>
    <property type="match status" value="1"/>
</dbReference>
<dbReference type="PANTHER" id="PTHR43289:SF6">
    <property type="entry name" value="SERINE_THREONINE-PROTEIN KINASE NEKL-3"/>
    <property type="match status" value="1"/>
</dbReference>
<organism evidence="7 8">
    <name type="scientific">Pendulispora brunnea</name>
    <dbReference type="NCBI Taxonomy" id="2905690"/>
    <lineage>
        <taxon>Bacteria</taxon>
        <taxon>Pseudomonadati</taxon>
        <taxon>Myxococcota</taxon>
        <taxon>Myxococcia</taxon>
        <taxon>Myxococcales</taxon>
        <taxon>Sorangiineae</taxon>
        <taxon>Pendulisporaceae</taxon>
        <taxon>Pendulispora</taxon>
    </lineage>
</organism>
<dbReference type="PROSITE" id="PS00108">
    <property type="entry name" value="PROTEIN_KINASE_ST"/>
    <property type="match status" value="1"/>
</dbReference>
<dbReference type="GO" id="GO:0016301">
    <property type="term" value="F:kinase activity"/>
    <property type="evidence" value="ECO:0007669"/>
    <property type="project" value="UniProtKB-KW"/>
</dbReference>
<sequence length="513" mass="56449">MSISRTSLNQRALARVGTVVGKYRIVRLIGTGGMAAVYAATHRNGHRVALKFLLERHADDEDMAHLFQREAYVANRVDHPGAVPVLDDDRDENGCAFLVMPLLEGETLRARWERAGKRLPVDEACLFASDVLDVLERAHANGIVHRDIKPDNLFLTSQGHVHVLDFGIARYVDGGPAGSLTSRLIGTPAFMPPEQAMGQRDAIGPHSDIWAVGATLFTWLSSECVHEAENANAQLVLAATRHARSLAELVPDLSPSIAHVVDKALAFAPADRWPSAAAMREALGAAFQGELESTASRIRGRVCVELSPVIEETAVAETRTRERGAGIELRAAQWNFLSTFRSPQIGQRLLAKHGFGYFTADGRFIRDVRTWVPQEAWVAVLREVNELVGPAKMMEFGKKVPQNNVIPPTVTNIHALFDEVDAMYHRVHRSNGQSMCDPVTGELLDGVGHFRRIDDGSVKNRIGIECSGPYPCDMEKGIILGFARTFERLAIVEHAPGSCRKDGAERCVYHVTW</sequence>
<evidence type="ECO:0000313" key="8">
    <source>
        <dbReference type="Proteomes" id="UP001379533"/>
    </source>
</evidence>
<keyword evidence="8" id="KW-1185">Reference proteome</keyword>
<dbReference type="CDD" id="cd14014">
    <property type="entry name" value="STKc_PknB_like"/>
    <property type="match status" value="1"/>
</dbReference>
<dbReference type="InterPro" id="IPR011009">
    <property type="entry name" value="Kinase-like_dom_sf"/>
</dbReference>
<keyword evidence="2 5" id="KW-0547">Nucleotide-binding</keyword>
<protein>
    <submittedName>
        <fullName evidence="7">Protein kinase</fullName>
    </submittedName>
</protein>
<dbReference type="Gene3D" id="1.10.510.10">
    <property type="entry name" value="Transferase(Phosphotransferase) domain 1"/>
    <property type="match status" value="1"/>
</dbReference>
<evidence type="ECO:0000313" key="7">
    <source>
        <dbReference type="EMBL" id="WXA93817.1"/>
    </source>
</evidence>
<evidence type="ECO:0000256" key="2">
    <source>
        <dbReference type="ARBA" id="ARBA00022741"/>
    </source>
</evidence>
<reference evidence="7 8" key="1">
    <citation type="submission" date="2021-12" db="EMBL/GenBank/DDBJ databases">
        <title>Discovery of the Pendulisporaceae a myxobacterial family with distinct sporulation behavior and unique specialized metabolism.</title>
        <authorList>
            <person name="Garcia R."/>
            <person name="Popoff A."/>
            <person name="Bader C.D."/>
            <person name="Loehr J."/>
            <person name="Walesch S."/>
            <person name="Walt C."/>
            <person name="Boldt J."/>
            <person name="Bunk B."/>
            <person name="Haeckl F.J.F.P.J."/>
            <person name="Gunesch A.P."/>
            <person name="Birkelbach J."/>
            <person name="Nuebel U."/>
            <person name="Pietschmann T."/>
            <person name="Bach T."/>
            <person name="Mueller R."/>
        </authorList>
    </citation>
    <scope>NUCLEOTIDE SEQUENCE [LARGE SCALE GENOMIC DNA]</scope>
    <source>
        <strain evidence="7 8">MSr12523</strain>
    </source>
</reference>
<name>A0ABZ2K915_9BACT</name>
<dbReference type="InterPro" id="IPR000719">
    <property type="entry name" value="Prot_kinase_dom"/>
</dbReference>
<gene>
    <name evidence="7" type="ORF">LZC95_46110</name>
</gene>
<dbReference type="Gene3D" id="3.30.200.20">
    <property type="entry name" value="Phosphorylase Kinase, domain 1"/>
    <property type="match status" value="1"/>
</dbReference>
<dbReference type="SMART" id="SM00220">
    <property type="entry name" value="S_TKc"/>
    <property type="match status" value="1"/>
</dbReference>